<comment type="caution">
    <text evidence="1">The sequence shown here is derived from an EMBL/GenBank/DDBJ whole genome shotgun (WGS) entry which is preliminary data.</text>
</comment>
<evidence type="ECO:0000313" key="1">
    <source>
        <dbReference type="EMBL" id="ORL63684.1"/>
    </source>
</evidence>
<reference evidence="1 2" key="1">
    <citation type="submission" date="2017-04" db="EMBL/GenBank/DDBJ databases">
        <title>Presence of VIM-2 positive Pseudomonas species in chickens and their surrounding environment.</title>
        <authorList>
            <person name="Zhang R."/>
        </authorList>
    </citation>
    <scope>NUCLEOTIDE SEQUENCE [LARGE SCALE GENOMIC DNA]</scope>
    <source>
        <strain evidence="1 2">DZ-C18</strain>
    </source>
</reference>
<dbReference type="Gene3D" id="3.30.1150.10">
    <property type="match status" value="1"/>
</dbReference>
<dbReference type="RefSeq" id="WP_084851885.1">
    <property type="nucleotide sequence ID" value="NZ_MN961670.1"/>
</dbReference>
<accession>A0A1X0ZW80</accession>
<gene>
    <name evidence="1" type="ORF">B7H17_14125</name>
</gene>
<protein>
    <submittedName>
        <fullName evidence="1">Uncharacterized protein</fullName>
    </submittedName>
</protein>
<dbReference type="Proteomes" id="UP000193675">
    <property type="component" value="Unassembled WGS sequence"/>
</dbReference>
<dbReference type="EMBL" id="NBWC01000017">
    <property type="protein sequence ID" value="ORL63684.1"/>
    <property type="molecule type" value="Genomic_DNA"/>
</dbReference>
<evidence type="ECO:0000313" key="2">
    <source>
        <dbReference type="Proteomes" id="UP000193675"/>
    </source>
</evidence>
<dbReference type="Pfam" id="PF13103">
    <property type="entry name" value="TonB_2"/>
    <property type="match status" value="1"/>
</dbReference>
<dbReference type="AlphaFoldDB" id="A0A1X0ZW80"/>
<name>A0A1X0ZW80_PSEPU</name>
<sequence length="244" mass="26222">MLTLLKKLSQEEADDSTINVKRTTVVTMAVIILVVFAAMVLLAFYASFKALNAASAVDGAWQTQRERILDIEAKAVQASTDAQEVKQAQTAIQQGMLDADKRISALKQSVEQATSYRSTMAAIDAEKAAAQAQADAVKAEARKAEEAAEQKGVENFDRLLLARLQGHWIRPPAAPAGVAIEVVVQFAADGTITNALVPKSSGSLELDASLVKAAADLAKIPEIATVSRPLFLKYLQQRSIKFEI</sequence>
<dbReference type="SUPFAM" id="SSF74653">
    <property type="entry name" value="TolA/TonB C-terminal domain"/>
    <property type="match status" value="1"/>
</dbReference>
<proteinExistence type="predicted"/>
<organism evidence="1 2">
    <name type="scientific">Pseudomonas putida</name>
    <name type="common">Arthrobacter siderocapsulatus</name>
    <dbReference type="NCBI Taxonomy" id="303"/>
    <lineage>
        <taxon>Bacteria</taxon>
        <taxon>Pseudomonadati</taxon>
        <taxon>Pseudomonadota</taxon>
        <taxon>Gammaproteobacteria</taxon>
        <taxon>Pseudomonadales</taxon>
        <taxon>Pseudomonadaceae</taxon>
        <taxon>Pseudomonas</taxon>
    </lineage>
</organism>